<feature type="transmembrane region" description="Helical" evidence="5">
    <location>
        <begin position="83"/>
        <end position="103"/>
    </location>
</feature>
<keyword evidence="4 5" id="KW-0472">Membrane</keyword>
<comment type="caution">
    <text evidence="6">The sequence shown here is derived from an EMBL/GenBank/DDBJ whole genome shotgun (WGS) entry which is preliminary data.</text>
</comment>
<reference evidence="6" key="1">
    <citation type="submission" date="2012-01" db="EMBL/GenBank/DDBJ databases">
        <title>The Genome Sequence of Treponema denticola H-22.</title>
        <authorList>
            <consortium name="The Broad Institute Genome Sequencing Platform"/>
            <person name="Earl A."/>
            <person name="Ward D."/>
            <person name="Feldgarden M."/>
            <person name="Gevers D."/>
            <person name="Blanton J.M."/>
            <person name="Fenno C.J."/>
            <person name="Baranova O.V."/>
            <person name="Mathney J."/>
            <person name="Dewhirst F.E."/>
            <person name="Izard J."/>
            <person name="Young S.K."/>
            <person name="Zeng Q."/>
            <person name="Gargeya S."/>
            <person name="Fitzgerald M."/>
            <person name="Haas B."/>
            <person name="Abouelleil A."/>
            <person name="Alvarado L."/>
            <person name="Arachchi H.M."/>
            <person name="Berlin A."/>
            <person name="Chapman S.B."/>
            <person name="Gearin G."/>
            <person name="Goldberg J."/>
            <person name="Griggs A."/>
            <person name="Gujja S."/>
            <person name="Hansen M."/>
            <person name="Heiman D."/>
            <person name="Howarth C."/>
            <person name="Larimer J."/>
            <person name="Lui A."/>
            <person name="MacDonald P.J.P."/>
            <person name="McCowen C."/>
            <person name="Montmayeur A."/>
            <person name="Murphy C."/>
            <person name="Neiman D."/>
            <person name="Pearson M."/>
            <person name="Priest M."/>
            <person name="Roberts A."/>
            <person name="Saif S."/>
            <person name="Shea T."/>
            <person name="Sisk P."/>
            <person name="Stolte C."/>
            <person name="Sykes S."/>
            <person name="Wortman J."/>
            <person name="Nusbaum C."/>
            <person name="Birren B."/>
        </authorList>
    </citation>
    <scope>NUCLEOTIDE SEQUENCE [LARGE SCALE GENOMIC DNA]</scope>
    <source>
        <strain evidence="6">H-22</strain>
    </source>
</reference>
<dbReference type="PANTHER" id="PTHR33514:SF13">
    <property type="entry name" value="PROTEIN ABCI12, CHLOROPLASTIC"/>
    <property type="match status" value="1"/>
</dbReference>
<feature type="transmembrane region" description="Helical" evidence="5">
    <location>
        <begin position="52"/>
        <end position="71"/>
    </location>
</feature>
<evidence type="ECO:0000256" key="1">
    <source>
        <dbReference type="ARBA" id="ARBA00004141"/>
    </source>
</evidence>
<gene>
    <name evidence="6" type="ORF">HMPREF9726_01684</name>
</gene>
<dbReference type="AlphaFoldDB" id="A0A0E2E636"/>
<dbReference type="GO" id="GO:0005886">
    <property type="term" value="C:plasma membrane"/>
    <property type="evidence" value="ECO:0007669"/>
    <property type="project" value="UniProtKB-ARBA"/>
</dbReference>
<dbReference type="HOGENOM" id="CLU_076847_2_1_12"/>
<evidence type="ECO:0000256" key="2">
    <source>
        <dbReference type="ARBA" id="ARBA00022692"/>
    </source>
</evidence>
<dbReference type="RefSeq" id="WP_002684846.1">
    <property type="nucleotide sequence ID" value="NZ_CM001795.1"/>
</dbReference>
<dbReference type="PANTHER" id="PTHR33514">
    <property type="entry name" value="PROTEIN ABCI12, CHLOROPLASTIC"/>
    <property type="match status" value="1"/>
</dbReference>
<protein>
    <recommendedName>
        <fullName evidence="7">Cobalt transport protein</fullName>
    </recommendedName>
</protein>
<sequence length="232" mass="26130">MKKVSKDFTAPVKLWTLLCVIVSSFFIADYRINGILSLIGLLYLVVQSKWRLLISFGLFYALLLLLLIGIRRYGVRTIIIPEFYIFLCWNLLPVMLIGWDVITTPPGEIAAFLSRIGMPVSVILGLLVIFRFIPVMKAEVKKLRLSMKTKGLLEPARILTHPLETGEYVLIPLLLRCIQIADQLAVSAVVRGIQCPVKRSSYYGKKMRAFDYIAVIVWSTATAAVIIVRSLA</sequence>
<dbReference type="CDD" id="cd16914">
    <property type="entry name" value="EcfT"/>
    <property type="match status" value="1"/>
</dbReference>
<dbReference type="Proteomes" id="UP000011705">
    <property type="component" value="Chromosome"/>
</dbReference>
<organism evidence="6">
    <name type="scientific">Treponema denticola H-22</name>
    <dbReference type="NCBI Taxonomy" id="999432"/>
    <lineage>
        <taxon>Bacteria</taxon>
        <taxon>Pseudomonadati</taxon>
        <taxon>Spirochaetota</taxon>
        <taxon>Spirochaetia</taxon>
        <taxon>Spirochaetales</taxon>
        <taxon>Treponemataceae</taxon>
        <taxon>Treponema</taxon>
    </lineage>
</organism>
<evidence type="ECO:0000256" key="4">
    <source>
        <dbReference type="ARBA" id="ARBA00023136"/>
    </source>
</evidence>
<keyword evidence="2 5" id="KW-0812">Transmembrane</keyword>
<proteinExistence type="predicted"/>
<name>A0A0E2E636_TREDN</name>
<evidence type="ECO:0000256" key="3">
    <source>
        <dbReference type="ARBA" id="ARBA00022989"/>
    </source>
</evidence>
<dbReference type="InterPro" id="IPR003339">
    <property type="entry name" value="ABC/ECF_trnsptr_transmembrane"/>
</dbReference>
<evidence type="ECO:0008006" key="7">
    <source>
        <dbReference type="Google" id="ProtNLM"/>
    </source>
</evidence>
<dbReference type="PATRIC" id="fig|999432.5.peg.1747"/>
<evidence type="ECO:0000256" key="5">
    <source>
        <dbReference type="SAM" id="Phobius"/>
    </source>
</evidence>
<comment type="subcellular location">
    <subcellularLocation>
        <location evidence="1">Membrane</location>
        <topology evidence="1">Multi-pass membrane protein</topology>
    </subcellularLocation>
</comment>
<feature type="transmembrane region" description="Helical" evidence="5">
    <location>
        <begin position="12"/>
        <end position="32"/>
    </location>
</feature>
<feature type="transmembrane region" description="Helical" evidence="5">
    <location>
        <begin position="209"/>
        <end position="228"/>
    </location>
</feature>
<accession>A0A0E2E636</accession>
<keyword evidence="3 5" id="KW-1133">Transmembrane helix</keyword>
<feature type="transmembrane region" description="Helical" evidence="5">
    <location>
        <begin position="109"/>
        <end position="133"/>
    </location>
</feature>
<dbReference type="Pfam" id="PF02361">
    <property type="entry name" value="CbiQ"/>
    <property type="match status" value="1"/>
</dbReference>
<dbReference type="EMBL" id="AGDV01000012">
    <property type="protein sequence ID" value="EMB33323.1"/>
    <property type="molecule type" value="Genomic_DNA"/>
</dbReference>
<evidence type="ECO:0000313" key="6">
    <source>
        <dbReference type="EMBL" id="EMB33323.1"/>
    </source>
</evidence>